<protein>
    <recommendedName>
        <fullName evidence="5">Programmed cell death protein 5</fullName>
    </recommendedName>
</protein>
<dbReference type="InParanoid" id="G0VGF0"/>
<dbReference type="KEGG" id="ncs:NCAS_0F00860"/>
<proteinExistence type="inferred from homology"/>
<dbReference type="Pfam" id="PF01984">
    <property type="entry name" value="dsDNA_bind"/>
    <property type="match status" value="1"/>
</dbReference>
<gene>
    <name evidence="3" type="primary">NCAS0F00860</name>
    <name evidence="3" type="ordered locus">NCAS_0F00860</name>
</gene>
<name>G0VGF0_NAUCA</name>
<dbReference type="eggNOG" id="KOG3431">
    <property type="taxonomic scope" value="Eukaryota"/>
</dbReference>
<dbReference type="InterPro" id="IPR002836">
    <property type="entry name" value="PDCD5-like"/>
</dbReference>
<dbReference type="FunCoup" id="G0VGF0">
    <property type="interactions" value="428"/>
</dbReference>
<dbReference type="PIRSF" id="PIRSF015730">
    <property type="entry name" value="TFAR19"/>
    <property type="match status" value="1"/>
</dbReference>
<dbReference type="Gene3D" id="1.10.8.140">
    <property type="entry name" value="PDCD5-like"/>
    <property type="match status" value="1"/>
</dbReference>
<dbReference type="EMBL" id="HE576757">
    <property type="protein sequence ID" value="CCC70570.1"/>
    <property type="molecule type" value="Genomic_DNA"/>
</dbReference>
<sequence>MDSELQALREARLAELKRATGGSAASGGNSNGGGSNNGSNEPIGASISRFLEPEAFERLTRVSLVRPDRAQAVEQYLKQIISTGQLQHKVNEKEIVQILNGIAKEQNKKNETKIIFDRRETVVDSSSHLQGEEDDDDDFFD</sequence>
<dbReference type="GO" id="GO:0005829">
    <property type="term" value="C:cytosol"/>
    <property type="evidence" value="ECO:0007669"/>
    <property type="project" value="TreeGrafter"/>
</dbReference>
<dbReference type="RefSeq" id="XP_003676926.1">
    <property type="nucleotide sequence ID" value="XM_003676878.1"/>
</dbReference>
<dbReference type="GO" id="GO:0005634">
    <property type="term" value="C:nucleus"/>
    <property type="evidence" value="ECO:0007669"/>
    <property type="project" value="TreeGrafter"/>
</dbReference>
<dbReference type="PANTHER" id="PTHR10840">
    <property type="entry name" value="PROGRAMMED CELL DEATH PROTEIN 5"/>
    <property type="match status" value="1"/>
</dbReference>
<evidence type="ECO:0000256" key="2">
    <source>
        <dbReference type="SAM" id="MobiDB-lite"/>
    </source>
</evidence>
<dbReference type="SUPFAM" id="SSF46950">
    <property type="entry name" value="Double-stranded DNA-binding domain"/>
    <property type="match status" value="1"/>
</dbReference>
<dbReference type="PANTHER" id="PTHR10840:SF0">
    <property type="entry name" value="PROGRAMMED CELL DEATH PROTEIN 5"/>
    <property type="match status" value="1"/>
</dbReference>
<dbReference type="STRING" id="1064592.G0VGF0"/>
<dbReference type="HOGENOM" id="CLU_122978_0_0_1"/>
<dbReference type="InterPro" id="IPR036883">
    <property type="entry name" value="PDCD5-like_sf"/>
</dbReference>
<organism evidence="3 4">
    <name type="scientific">Naumovozyma castellii</name>
    <name type="common">Yeast</name>
    <name type="synonym">Saccharomyces castellii</name>
    <dbReference type="NCBI Taxonomy" id="27288"/>
    <lineage>
        <taxon>Eukaryota</taxon>
        <taxon>Fungi</taxon>
        <taxon>Dikarya</taxon>
        <taxon>Ascomycota</taxon>
        <taxon>Saccharomycotina</taxon>
        <taxon>Saccharomycetes</taxon>
        <taxon>Saccharomycetales</taxon>
        <taxon>Saccharomycetaceae</taxon>
        <taxon>Naumovozyma</taxon>
    </lineage>
</organism>
<dbReference type="OrthoDB" id="10252486at2759"/>
<reference key="2">
    <citation type="submission" date="2011-08" db="EMBL/GenBank/DDBJ databases">
        <title>Genome sequence of Naumovozyma castellii.</title>
        <authorList>
            <person name="Gordon J.L."/>
            <person name="Armisen D."/>
            <person name="Proux-Wera E."/>
            <person name="OhEigeartaigh S.S."/>
            <person name="Byrne K.P."/>
            <person name="Wolfe K.H."/>
        </authorList>
    </citation>
    <scope>NUCLEOTIDE SEQUENCE</scope>
    <source>
        <strain>Type strain:CBS 4309</strain>
    </source>
</reference>
<evidence type="ECO:0000313" key="3">
    <source>
        <dbReference type="EMBL" id="CCC70570.1"/>
    </source>
</evidence>
<dbReference type="GeneID" id="96904219"/>
<keyword evidence="4" id="KW-1185">Reference proteome</keyword>
<feature type="compositionally biased region" description="Low complexity" evidence="2">
    <location>
        <begin position="19"/>
        <end position="28"/>
    </location>
</feature>
<dbReference type="OMA" id="MQYEMQK"/>
<dbReference type="GO" id="GO:0006915">
    <property type="term" value="P:apoptotic process"/>
    <property type="evidence" value="ECO:0007669"/>
    <property type="project" value="EnsemblFungi"/>
</dbReference>
<dbReference type="GO" id="GO:0003677">
    <property type="term" value="F:DNA binding"/>
    <property type="evidence" value="ECO:0007669"/>
    <property type="project" value="InterPro"/>
</dbReference>
<feature type="compositionally biased region" description="Acidic residues" evidence="2">
    <location>
        <begin position="132"/>
        <end position="141"/>
    </location>
</feature>
<evidence type="ECO:0000313" key="4">
    <source>
        <dbReference type="Proteomes" id="UP000001640"/>
    </source>
</evidence>
<evidence type="ECO:0008006" key="5">
    <source>
        <dbReference type="Google" id="ProtNLM"/>
    </source>
</evidence>
<feature type="region of interest" description="Disordered" evidence="2">
    <location>
        <begin position="16"/>
        <end position="46"/>
    </location>
</feature>
<feature type="region of interest" description="Disordered" evidence="2">
    <location>
        <begin position="120"/>
        <end position="141"/>
    </location>
</feature>
<reference evidence="3 4" key="1">
    <citation type="journal article" date="2011" name="Proc. Natl. Acad. Sci. U.S.A.">
        <title>Evolutionary erosion of yeast sex chromosomes by mating-type switching accidents.</title>
        <authorList>
            <person name="Gordon J.L."/>
            <person name="Armisen D."/>
            <person name="Proux-Wera E."/>
            <person name="Oheigeartaigh S.S."/>
            <person name="Byrne K.P."/>
            <person name="Wolfe K.H."/>
        </authorList>
    </citation>
    <scope>NUCLEOTIDE SEQUENCE [LARGE SCALE GENOMIC DNA]</scope>
    <source>
        <strain evidence="4">ATCC 76901 / BCRC 22586 / CBS 4309 / NBRC 1992 / NRRL Y-12630</strain>
    </source>
</reference>
<accession>G0VGF0</accession>
<dbReference type="Proteomes" id="UP000001640">
    <property type="component" value="Chromosome 6"/>
</dbReference>
<evidence type="ECO:0000256" key="1">
    <source>
        <dbReference type="ARBA" id="ARBA00010490"/>
    </source>
</evidence>
<dbReference type="AlphaFoldDB" id="G0VGF0"/>
<comment type="similarity">
    <text evidence="1">Belongs to the PDCD5 family.</text>
</comment>